<protein>
    <submittedName>
        <fullName evidence="1">Uncharacterized protein</fullName>
    </submittedName>
</protein>
<dbReference type="OrthoDB" id="2084399at2"/>
<organism evidence="1">
    <name type="scientific">Tepidanaerobacter syntrophicus</name>
    <dbReference type="NCBI Taxonomy" id="224999"/>
    <lineage>
        <taxon>Bacteria</taxon>
        <taxon>Bacillati</taxon>
        <taxon>Bacillota</taxon>
        <taxon>Clostridia</taxon>
        <taxon>Thermosediminibacterales</taxon>
        <taxon>Tepidanaerobacteraceae</taxon>
        <taxon>Tepidanaerobacter</taxon>
    </lineage>
</organism>
<sequence>MLLNEKSKFTDREIIEKGSRALIKELGYSGFLRFIRYAEGISKEDYLKLEDEIFEGMSLDEIYDNAKKYWESKER</sequence>
<dbReference type="EMBL" id="DF977002">
    <property type="protein sequence ID" value="GAQ25689.1"/>
    <property type="molecule type" value="Genomic_DNA"/>
</dbReference>
<name>A0A0U9HFT8_9FIRM</name>
<evidence type="ECO:0000313" key="1">
    <source>
        <dbReference type="EMBL" id="GAQ25689.1"/>
    </source>
</evidence>
<reference evidence="1" key="1">
    <citation type="journal article" date="2016" name="Genome Announc.">
        <title>Draft Genome Sequence of the Syntrophic Lactate-Degrading Bacterium Tepidanaerobacter syntrophicus JLT.</title>
        <authorList>
            <person name="Matsuura N."/>
            <person name="Ohashi A."/>
            <person name="Tourlousse D.M."/>
            <person name="Sekiguchi Y."/>
        </authorList>
    </citation>
    <scope>NUCLEOTIDE SEQUENCE [LARGE SCALE GENOMIC DNA]</scope>
    <source>
        <strain evidence="1">JL</strain>
    </source>
</reference>
<dbReference type="AlphaFoldDB" id="A0A0U9HFT8"/>
<dbReference type="STRING" id="224999.GCA_001485475_01725"/>
<dbReference type="Proteomes" id="UP000062160">
    <property type="component" value="Unassembled WGS sequence"/>
</dbReference>
<accession>A0A0U9HFT8</accession>
<evidence type="ECO:0000313" key="2">
    <source>
        <dbReference type="Proteomes" id="UP000062160"/>
    </source>
</evidence>
<keyword evidence="2" id="KW-1185">Reference proteome</keyword>
<proteinExistence type="predicted"/>
<dbReference type="RefSeq" id="WP_059033113.1">
    <property type="nucleotide sequence ID" value="NZ_BSDN01000012.1"/>
</dbReference>
<gene>
    <name evidence="1" type="ORF">TSYNT_8226</name>
</gene>